<proteinExistence type="predicted"/>
<keyword evidence="2" id="KW-0472">Membrane</keyword>
<evidence type="ECO:0000256" key="2">
    <source>
        <dbReference type="SAM" id="Phobius"/>
    </source>
</evidence>
<organism evidence="3 4">
    <name type="scientific">Stichopus japonicus</name>
    <name type="common">Sea cucumber</name>
    <dbReference type="NCBI Taxonomy" id="307972"/>
    <lineage>
        <taxon>Eukaryota</taxon>
        <taxon>Metazoa</taxon>
        <taxon>Echinodermata</taxon>
        <taxon>Eleutherozoa</taxon>
        <taxon>Echinozoa</taxon>
        <taxon>Holothuroidea</taxon>
        <taxon>Aspidochirotacea</taxon>
        <taxon>Aspidochirotida</taxon>
        <taxon>Stichopodidae</taxon>
        <taxon>Apostichopus</taxon>
    </lineage>
</organism>
<feature type="compositionally biased region" description="Basic and acidic residues" evidence="1">
    <location>
        <begin position="423"/>
        <end position="434"/>
    </location>
</feature>
<accession>A0A2G8LL92</accession>
<dbReference type="Proteomes" id="UP000230750">
    <property type="component" value="Unassembled WGS sequence"/>
</dbReference>
<dbReference type="EMBL" id="MRZV01000043">
    <property type="protein sequence ID" value="PIK61014.1"/>
    <property type="molecule type" value="Genomic_DNA"/>
</dbReference>
<dbReference type="AlphaFoldDB" id="A0A2G8LL92"/>
<feature type="non-terminal residue" evidence="3">
    <location>
        <position position="1"/>
    </location>
</feature>
<feature type="transmembrane region" description="Helical" evidence="2">
    <location>
        <begin position="188"/>
        <end position="213"/>
    </location>
</feature>
<protein>
    <submittedName>
        <fullName evidence="3">Uncharacterized protein</fullName>
    </submittedName>
</protein>
<feature type="compositionally biased region" description="Polar residues" evidence="1">
    <location>
        <begin position="406"/>
        <end position="419"/>
    </location>
</feature>
<comment type="caution">
    <text evidence="3">The sequence shown here is derived from an EMBL/GenBank/DDBJ whole genome shotgun (WGS) entry which is preliminary data.</text>
</comment>
<keyword evidence="2" id="KW-1133">Transmembrane helix</keyword>
<gene>
    <name evidence="3" type="ORF">BSL78_02065</name>
</gene>
<feature type="region of interest" description="Disordered" evidence="1">
    <location>
        <begin position="406"/>
        <end position="434"/>
    </location>
</feature>
<reference evidence="3 4" key="1">
    <citation type="journal article" date="2017" name="PLoS Biol.">
        <title>The sea cucumber genome provides insights into morphological evolution and visceral regeneration.</title>
        <authorList>
            <person name="Zhang X."/>
            <person name="Sun L."/>
            <person name="Yuan J."/>
            <person name="Sun Y."/>
            <person name="Gao Y."/>
            <person name="Zhang L."/>
            <person name="Li S."/>
            <person name="Dai H."/>
            <person name="Hamel J.F."/>
            <person name="Liu C."/>
            <person name="Yu Y."/>
            <person name="Liu S."/>
            <person name="Lin W."/>
            <person name="Guo K."/>
            <person name="Jin S."/>
            <person name="Xu P."/>
            <person name="Storey K.B."/>
            <person name="Huan P."/>
            <person name="Zhang T."/>
            <person name="Zhou Y."/>
            <person name="Zhang J."/>
            <person name="Lin C."/>
            <person name="Li X."/>
            <person name="Xing L."/>
            <person name="Huo D."/>
            <person name="Sun M."/>
            <person name="Wang L."/>
            <person name="Mercier A."/>
            <person name="Li F."/>
            <person name="Yang H."/>
            <person name="Xiang J."/>
        </authorList>
    </citation>
    <scope>NUCLEOTIDE SEQUENCE [LARGE SCALE GENOMIC DNA]</scope>
    <source>
        <strain evidence="3">Shaxun</strain>
        <tissue evidence="3">Muscle</tissue>
    </source>
</reference>
<sequence>SHDINNGTASINVKLDQDITIQCVAEGGRPLVSLGLEINGNPNIHGIAVNETFNAVISTLHYRPKEGDTVISCTTSGQTAIPHIRRQTSLNIMYKPRCISQFSNDFFTCHCTSNPAANVTILINGSHNVYSQTVTLNFQYPVNLSCLAINSIGKTTTEAELFLPNVNHSIPDVYDSTTDLPAKQLSSLYTIGIPICSVCVLIASFLVFTYTLLWRKEHNRKLTIQTLETDSPSNLESQRWMTMSDRPLQPSPQHCREPASRINTYSMASEPFVHDMITTNSGSPFKSSVEMSSLPLSEGSAYNPEYAAVPHSEYKLARQSSQNDEFRESDFKADAEVDNTEYHRIKSLAAADIDLISSNSPVSVKLRHNYHTLEDPSSYDPENAQLTFSPYPWQQDDQQVVASSCLPQNDPQFTNSSLLRSDYFYDKPPTEDEL</sequence>
<keyword evidence="2" id="KW-0812">Transmembrane</keyword>
<name>A0A2G8LL92_STIJA</name>
<evidence type="ECO:0000313" key="4">
    <source>
        <dbReference type="Proteomes" id="UP000230750"/>
    </source>
</evidence>
<evidence type="ECO:0000256" key="1">
    <source>
        <dbReference type="SAM" id="MobiDB-lite"/>
    </source>
</evidence>
<evidence type="ECO:0000313" key="3">
    <source>
        <dbReference type="EMBL" id="PIK61014.1"/>
    </source>
</evidence>
<keyword evidence="4" id="KW-1185">Reference proteome</keyword>